<dbReference type="PANTHER" id="PTHR32196">
    <property type="entry name" value="ABC TRANSPORTER PERMEASE PROTEIN YPHD-RELATED-RELATED"/>
    <property type="match status" value="1"/>
</dbReference>
<evidence type="ECO:0000256" key="1">
    <source>
        <dbReference type="ARBA" id="ARBA00004651"/>
    </source>
</evidence>
<name>A0A7T8B9Y8_9SPIR</name>
<dbReference type="PANTHER" id="PTHR32196:SF72">
    <property type="entry name" value="RIBOSE IMPORT PERMEASE PROTEIN RBSC"/>
    <property type="match status" value="1"/>
</dbReference>
<dbReference type="GO" id="GO:0022857">
    <property type="term" value="F:transmembrane transporter activity"/>
    <property type="evidence" value="ECO:0007669"/>
    <property type="project" value="InterPro"/>
</dbReference>
<dbReference type="InterPro" id="IPR001851">
    <property type="entry name" value="ABC_transp_permease"/>
</dbReference>
<dbReference type="AlphaFoldDB" id="A0A7T8B9Y8"/>
<evidence type="ECO:0000256" key="4">
    <source>
        <dbReference type="ARBA" id="ARBA00022989"/>
    </source>
</evidence>
<keyword evidence="5 6" id="KW-0472">Membrane</keyword>
<feature type="transmembrane region" description="Helical" evidence="6">
    <location>
        <begin position="277"/>
        <end position="296"/>
    </location>
</feature>
<keyword evidence="8" id="KW-1185">Reference proteome</keyword>
<evidence type="ECO:0000313" key="8">
    <source>
        <dbReference type="Proteomes" id="UP000595917"/>
    </source>
</evidence>
<keyword evidence="4 6" id="KW-1133">Transmembrane helix</keyword>
<sequence length="323" mass="34077">MNVPFLKNRSVKDTWHNITDNYSHWLSFIILLIVAVIVNPSFLSWSNLTNQFVQGAVVGICAMGMSLVISAGMIDLSVGSSVALISGLGVTVLNSTGSILLCLLFCLGAGLIVGFINGILVTKGRIAPFIVTLATMSAWRSVINQLGQGGPFTVSRELYAPFRAIAAGRFLGIPHLMLFFIAVTIITAVIMGKTKFGTYVYAIGSNQQAARLSGIGVDRVKTLIFVYAGTLYGLSAFLLASRLTSIQAASAGNGYEMDAIAAVAIGGTSMDGGKGKIIGTFLGVLMLRIISTVLIMANVPPFLNGLVQGIIIIVAVLAQNRKK</sequence>
<evidence type="ECO:0000256" key="2">
    <source>
        <dbReference type="ARBA" id="ARBA00022475"/>
    </source>
</evidence>
<evidence type="ECO:0000256" key="3">
    <source>
        <dbReference type="ARBA" id="ARBA00022692"/>
    </source>
</evidence>
<evidence type="ECO:0000313" key="7">
    <source>
        <dbReference type="EMBL" id="QQO08987.1"/>
    </source>
</evidence>
<protein>
    <submittedName>
        <fullName evidence="7">ABC transporter permease</fullName>
    </submittedName>
</protein>
<dbReference type="Pfam" id="PF02653">
    <property type="entry name" value="BPD_transp_2"/>
    <property type="match status" value="1"/>
</dbReference>
<feature type="transmembrane region" description="Helical" evidence="6">
    <location>
        <begin position="222"/>
        <end position="240"/>
    </location>
</feature>
<proteinExistence type="predicted"/>
<dbReference type="Proteomes" id="UP000595917">
    <property type="component" value="Chromosome"/>
</dbReference>
<feature type="transmembrane region" description="Helical" evidence="6">
    <location>
        <begin position="98"/>
        <end position="120"/>
    </location>
</feature>
<organism evidence="7 8">
    <name type="scientific">Breznakiella homolactica</name>
    <dbReference type="NCBI Taxonomy" id="2798577"/>
    <lineage>
        <taxon>Bacteria</taxon>
        <taxon>Pseudomonadati</taxon>
        <taxon>Spirochaetota</taxon>
        <taxon>Spirochaetia</taxon>
        <taxon>Spirochaetales</taxon>
        <taxon>Breznakiellaceae</taxon>
        <taxon>Breznakiella</taxon>
    </lineage>
</organism>
<feature type="transmembrane region" description="Helical" evidence="6">
    <location>
        <begin position="302"/>
        <end position="318"/>
    </location>
</feature>
<gene>
    <name evidence="7" type="ORF">JFL75_18960</name>
</gene>
<comment type="subcellular location">
    <subcellularLocation>
        <location evidence="1">Cell membrane</location>
        <topology evidence="1">Multi-pass membrane protein</topology>
    </subcellularLocation>
</comment>
<feature type="transmembrane region" description="Helical" evidence="6">
    <location>
        <begin position="22"/>
        <end position="43"/>
    </location>
</feature>
<feature type="transmembrane region" description="Helical" evidence="6">
    <location>
        <begin position="170"/>
        <end position="191"/>
    </location>
</feature>
<feature type="transmembrane region" description="Helical" evidence="6">
    <location>
        <begin position="55"/>
        <end position="78"/>
    </location>
</feature>
<dbReference type="EMBL" id="CP067089">
    <property type="protein sequence ID" value="QQO08987.1"/>
    <property type="molecule type" value="Genomic_DNA"/>
</dbReference>
<keyword evidence="2" id="KW-1003">Cell membrane</keyword>
<reference evidence="7" key="1">
    <citation type="submission" date="2021-01" db="EMBL/GenBank/DDBJ databases">
        <title>Description of Breznakiella homolactica.</title>
        <authorList>
            <person name="Song Y."/>
            <person name="Brune A."/>
        </authorList>
    </citation>
    <scope>NUCLEOTIDE SEQUENCE</scope>
    <source>
        <strain evidence="7">RmG30</strain>
    </source>
</reference>
<dbReference type="KEGG" id="bhc:JFL75_18960"/>
<accession>A0A7T8B9Y8</accession>
<keyword evidence="3 6" id="KW-0812">Transmembrane</keyword>
<dbReference type="GO" id="GO:0005886">
    <property type="term" value="C:plasma membrane"/>
    <property type="evidence" value="ECO:0007669"/>
    <property type="project" value="UniProtKB-SubCell"/>
</dbReference>
<evidence type="ECO:0000256" key="6">
    <source>
        <dbReference type="SAM" id="Phobius"/>
    </source>
</evidence>
<dbReference type="CDD" id="cd06579">
    <property type="entry name" value="TM_PBP1_transp_AraH_like"/>
    <property type="match status" value="1"/>
</dbReference>
<evidence type="ECO:0000256" key="5">
    <source>
        <dbReference type="ARBA" id="ARBA00023136"/>
    </source>
</evidence>
<dbReference type="RefSeq" id="WP_215626292.1">
    <property type="nucleotide sequence ID" value="NZ_CP067089.2"/>
</dbReference>